<name>A0ABQ2NAZ2_9ACTN</name>
<gene>
    <name evidence="2" type="ORF">GCM10011584_19760</name>
</gene>
<feature type="domain" description="Spermatogenesis-associated protein 20-like TRX" evidence="1">
    <location>
        <begin position="2"/>
        <end position="57"/>
    </location>
</feature>
<dbReference type="Gene3D" id="3.40.30.10">
    <property type="entry name" value="Glutaredoxin"/>
    <property type="match status" value="1"/>
</dbReference>
<organism evidence="2 3">
    <name type="scientific">Nocardioides phosphati</name>
    <dbReference type="NCBI Taxonomy" id="1867775"/>
    <lineage>
        <taxon>Bacteria</taxon>
        <taxon>Bacillati</taxon>
        <taxon>Actinomycetota</taxon>
        <taxon>Actinomycetes</taxon>
        <taxon>Propionibacteriales</taxon>
        <taxon>Nocardioidaceae</taxon>
        <taxon>Nocardioides</taxon>
    </lineage>
</organism>
<dbReference type="InterPro" id="IPR036249">
    <property type="entry name" value="Thioredoxin-like_sf"/>
</dbReference>
<sequence>MPNRLASATSPYLLQHAENPVDWWEWGPDAFEEARRRGVPVLLSVGYAACHWCHDVNRPAAVREN</sequence>
<protein>
    <recommendedName>
        <fullName evidence="1">Spermatogenesis-associated protein 20-like TRX domain-containing protein</fullName>
    </recommendedName>
</protein>
<evidence type="ECO:0000313" key="2">
    <source>
        <dbReference type="EMBL" id="GGO89693.1"/>
    </source>
</evidence>
<proteinExistence type="predicted"/>
<accession>A0ABQ2NAZ2</accession>
<dbReference type="InterPro" id="IPR024705">
    <property type="entry name" value="Ssp411"/>
</dbReference>
<reference evidence="3" key="1">
    <citation type="journal article" date="2019" name="Int. J. Syst. Evol. Microbiol.">
        <title>The Global Catalogue of Microorganisms (GCM) 10K type strain sequencing project: providing services to taxonomists for standard genome sequencing and annotation.</title>
        <authorList>
            <consortium name="The Broad Institute Genomics Platform"/>
            <consortium name="The Broad Institute Genome Sequencing Center for Infectious Disease"/>
            <person name="Wu L."/>
            <person name="Ma J."/>
        </authorList>
    </citation>
    <scope>NUCLEOTIDE SEQUENCE [LARGE SCALE GENOMIC DNA]</scope>
    <source>
        <strain evidence="3">CGMCC 4.7371</strain>
    </source>
</reference>
<comment type="caution">
    <text evidence="2">The sequence shown here is derived from an EMBL/GenBank/DDBJ whole genome shotgun (WGS) entry which is preliminary data.</text>
</comment>
<dbReference type="PANTHER" id="PTHR42899">
    <property type="entry name" value="SPERMATOGENESIS-ASSOCIATED PROTEIN 20"/>
    <property type="match status" value="1"/>
</dbReference>
<dbReference type="EMBL" id="BMNI01000004">
    <property type="protein sequence ID" value="GGO89693.1"/>
    <property type="molecule type" value="Genomic_DNA"/>
</dbReference>
<evidence type="ECO:0000259" key="1">
    <source>
        <dbReference type="Pfam" id="PF03190"/>
    </source>
</evidence>
<dbReference type="Proteomes" id="UP000655410">
    <property type="component" value="Unassembled WGS sequence"/>
</dbReference>
<dbReference type="SUPFAM" id="SSF52833">
    <property type="entry name" value="Thioredoxin-like"/>
    <property type="match status" value="1"/>
</dbReference>
<evidence type="ECO:0000313" key="3">
    <source>
        <dbReference type="Proteomes" id="UP000655410"/>
    </source>
</evidence>
<keyword evidence="3" id="KW-1185">Reference proteome</keyword>
<dbReference type="Pfam" id="PF03190">
    <property type="entry name" value="Thioredox_DsbH"/>
    <property type="match status" value="1"/>
</dbReference>
<dbReference type="InterPro" id="IPR004879">
    <property type="entry name" value="Ssp411-like_TRX"/>
</dbReference>
<dbReference type="PANTHER" id="PTHR42899:SF1">
    <property type="entry name" value="SPERMATOGENESIS-ASSOCIATED PROTEIN 20"/>
    <property type="match status" value="1"/>
</dbReference>